<dbReference type="HOGENOM" id="CLU_033863_9_0_6"/>
<evidence type="ECO:0000256" key="3">
    <source>
        <dbReference type="ARBA" id="ARBA00022692"/>
    </source>
</evidence>
<feature type="domain" description="EamA" evidence="7">
    <location>
        <begin position="160"/>
        <end position="295"/>
    </location>
</feature>
<feature type="transmembrane region" description="Helical" evidence="6">
    <location>
        <begin position="222"/>
        <end position="241"/>
    </location>
</feature>
<feature type="transmembrane region" description="Helical" evidence="6">
    <location>
        <begin position="41"/>
        <end position="60"/>
    </location>
</feature>
<dbReference type="OrthoDB" id="9813617at2"/>
<keyword evidence="4 6" id="KW-1133">Transmembrane helix</keyword>
<keyword evidence="2" id="KW-1003">Cell membrane</keyword>
<evidence type="ECO:0000313" key="9">
    <source>
        <dbReference type="Proteomes" id="UP000005380"/>
    </source>
</evidence>
<feature type="transmembrane region" description="Helical" evidence="6">
    <location>
        <begin position="131"/>
        <end position="148"/>
    </location>
</feature>
<keyword evidence="9" id="KW-1185">Reference proteome</keyword>
<evidence type="ECO:0000256" key="6">
    <source>
        <dbReference type="SAM" id="Phobius"/>
    </source>
</evidence>
<feature type="transmembrane region" description="Helical" evidence="6">
    <location>
        <begin position="160"/>
        <end position="178"/>
    </location>
</feature>
<dbReference type="KEGG" id="tao:THIAE_09270"/>
<dbReference type="InterPro" id="IPR050638">
    <property type="entry name" value="AA-Vitamin_Transporters"/>
</dbReference>
<dbReference type="RefSeq" id="WP_006460831.1">
    <property type="nucleotide sequence ID" value="NZ_CP007030.1"/>
</dbReference>
<keyword evidence="5 6" id="KW-0472">Membrane</keyword>
<comment type="subcellular location">
    <subcellularLocation>
        <location evidence="1">Cell membrane</location>
        <topology evidence="1">Multi-pass membrane protein</topology>
    </subcellularLocation>
</comment>
<feature type="transmembrane region" description="Helical" evidence="6">
    <location>
        <begin position="253"/>
        <end position="272"/>
    </location>
</feature>
<dbReference type="EMBL" id="CP007030">
    <property type="protein sequence ID" value="AHF01921.1"/>
    <property type="molecule type" value="Genomic_DNA"/>
</dbReference>
<organism evidence="8 9">
    <name type="scientific">Thiomicrospira aerophila AL3</name>
    <dbReference type="NCBI Taxonomy" id="717772"/>
    <lineage>
        <taxon>Bacteria</taxon>
        <taxon>Pseudomonadati</taxon>
        <taxon>Pseudomonadota</taxon>
        <taxon>Gammaproteobacteria</taxon>
        <taxon>Thiotrichales</taxon>
        <taxon>Piscirickettsiaceae</taxon>
        <taxon>Thiomicrospira</taxon>
    </lineage>
</organism>
<dbReference type="InterPro" id="IPR037185">
    <property type="entry name" value="EmrE-like"/>
</dbReference>
<evidence type="ECO:0000256" key="2">
    <source>
        <dbReference type="ARBA" id="ARBA00022475"/>
    </source>
</evidence>
<sequence length="301" mass="33587">MPRGYFWWGFILAVIGTLLFSVKSILIKLAYEAGADADSVMFLRMLIALPVYALIAGLLWQRYPQKRELMQWPLWAKLVALGFIGYFLSSWLDLKGLETISAQLERLTLFTYPIMVAILGALFFKQPLTRKIIAALTLSYLGILAIYAEEARMAEAGTALGTILVALAALSFAFYVLYSRAIIAQVGSLWFTSWAMLSACIWVVVFFAGWIDFNSWVFNREILLWTFLLAIFSTVIPSFMISEAIARLGPAQTGIIGSLGPLFTIGLAVWILAEPFTLWHLLGFSLVMLGVGLLTIKQKKC</sequence>
<evidence type="ECO:0000256" key="1">
    <source>
        <dbReference type="ARBA" id="ARBA00004651"/>
    </source>
</evidence>
<feature type="transmembrane region" description="Helical" evidence="6">
    <location>
        <begin position="7"/>
        <end position="29"/>
    </location>
</feature>
<evidence type="ECO:0000259" key="7">
    <source>
        <dbReference type="Pfam" id="PF00892"/>
    </source>
</evidence>
<dbReference type="STRING" id="717772.THIAE_09270"/>
<dbReference type="FunCoup" id="W0DYI9">
    <property type="interactions" value="48"/>
</dbReference>
<dbReference type="eggNOG" id="COG0697">
    <property type="taxonomic scope" value="Bacteria"/>
</dbReference>
<evidence type="ECO:0000313" key="8">
    <source>
        <dbReference type="EMBL" id="AHF01921.1"/>
    </source>
</evidence>
<feature type="transmembrane region" description="Helical" evidence="6">
    <location>
        <begin position="278"/>
        <end position="296"/>
    </location>
</feature>
<dbReference type="GO" id="GO:0005886">
    <property type="term" value="C:plasma membrane"/>
    <property type="evidence" value="ECO:0007669"/>
    <property type="project" value="UniProtKB-SubCell"/>
</dbReference>
<evidence type="ECO:0000256" key="5">
    <source>
        <dbReference type="ARBA" id="ARBA00023136"/>
    </source>
</evidence>
<protein>
    <recommendedName>
        <fullName evidence="7">EamA domain-containing protein</fullName>
    </recommendedName>
</protein>
<reference evidence="8 9" key="1">
    <citation type="submission" date="2013-12" db="EMBL/GenBank/DDBJ databases">
        <authorList>
            <consortium name="DOE Joint Genome Institute"/>
            <person name="Kappler U."/>
            <person name="Huntemann M."/>
            <person name="Han J."/>
            <person name="Chen A."/>
            <person name="Kyrpides N."/>
            <person name="Mavromatis K."/>
            <person name="Markowitz V."/>
            <person name="Palaniappan K."/>
            <person name="Ivanova N."/>
            <person name="Schaumberg A."/>
            <person name="Pati A."/>
            <person name="Liolios K."/>
            <person name="Nordberg H.P."/>
            <person name="Cantor M.N."/>
            <person name="Hua S.X."/>
            <person name="Woyke T."/>
        </authorList>
    </citation>
    <scope>NUCLEOTIDE SEQUENCE [LARGE SCALE GENOMIC DNA]</scope>
    <source>
        <strain evidence="9">AL2</strain>
    </source>
</reference>
<dbReference type="InParanoid" id="W0DYI9"/>
<name>W0DYI9_9GAMM</name>
<dbReference type="SUPFAM" id="SSF103481">
    <property type="entry name" value="Multidrug resistance efflux transporter EmrE"/>
    <property type="match status" value="2"/>
</dbReference>
<dbReference type="PANTHER" id="PTHR32322">
    <property type="entry name" value="INNER MEMBRANE TRANSPORTER"/>
    <property type="match status" value="1"/>
</dbReference>
<dbReference type="Proteomes" id="UP000005380">
    <property type="component" value="Chromosome"/>
</dbReference>
<feature type="transmembrane region" description="Helical" evidence="6">
    <location>
        <begin position="190"/>
        <end position="210"/>
    </location>
</feature>
<dbReference type="Pfam" id="PF00892">
    <property type="entry name" value="EamA"/>
    <property type="match status" value="2"/>
</dbReference>
<dbReference type="AlphaFoldDB" id="W0DYI9"/>
<accession>W0DYI9</accession>
<feature type="transmembrane region" description="Helical" evidence="6">
    <location>
        <begin position="72"/>
        <end position="92"/>
    </location>
</feature>
<dbReference type="PANTHER" id="PTHR32322:SF18">
    <property type="entry name" value="S-ADENOSYLMETHIONINE_S-ADENOSYLHOMOCYSTEINE TRANSPORTER"/>
    <property type="match status" value="1"/>
</dbReference>
<proteinExistence type="predicted"/>
<evidence type="ECO:0000256" key="4">
    <source>
        <dbReference type="ARBA" id="ARBA00022989"/>
    </source>
</evidence>
<feature type="domain" description="EamA" evidence="7">
    <location>
        <begin position="7"/>
        <end position="147"/>
    </location>
</feature>
<keyword evidence="3 6" id="KW-0812">Transmembrane</keyword>
<feature type="transmembrane region" description="Helical" evidence="6">
    <location>
        <begin position="107"/>
        <end position="124"/>
    </location>
</feature>
<dbReference type="InterPro" id="IPR000620">
    <property type="entry name" value="EamA_dom"/>
</dbReference>
<gene>
    <name evidence="8" type="ORF">THIAE_09270</name>
</gene>